<feature type="compositionally biased region" description="Basic and acidic residues" evidence="2">
    <location>
        <begin position="32"/>
        <end position="41"/>
    </location>
</feature>
<feature type="compositionally biased region" description="Low complexity" evidence="2">
    <location>
        <begin position="106"/>
        <end position="123"/>
    </location>
</feature>
<dbReference type="OrthoDB" id="2152896at2759"/>
<evidence type="ECO:0000313" key="4">
    <source>
        <dbReference type="EMBL" id="KAF7727886.1"/>
    </source>
</evidence>
<dbReference type="EMBL" id="JABAYA010000047">
    <property type="protein sequence ID" value="KAF7727886.1"/>
    <property type="molecule type" value="Genomic_DNA"/>
</dbReference>
<dbReference type="InterPro" id="IPR013087">
    <property type="entry name" value="Znf_C2H2_type"/>
</dbReference>
<keyword evidence="1" id="KW-0479">Metal-binding</keyword>
<dbReference type="AlphaFoldDB" id="A0A8H7BY93"/>
<dbReference type="PROSITE" id="PS00028">
    <property type="entry name" value="ZINC_FINGER_C2H2_1"/>
    <property type="match status" value="1"/>
</dbReference>
<proteinExistence type="predicted"/>
<feature type="region of interest" description="Disordered" evidence="2">
    <location>
        <begin position="206"/>
        <end position="280"/>
    </location>
</feature>
<feature type="compositionally biased region" description="Basic residues" evidence="2">
    <location>
        <begin position="229"/>
        <end position="245"/>
    </location>
</feature>
<feature type="region of interest" description="Disordered" evidence="2">
    <location>
        <begin position="82"/>
        <end position="151"/>
    </location>
</feature>
<feature type="compositionally biased region" description="Acidic residues" evidence="2">
    <location>
        <begin position="249"/>
        <end position="260"/>
    </location>
</feature>
<comment type="caution">
    <text evidence="4">The sequence shown here is derived from an EMBL/GenBank/DDBJ whole genome shotgun (WGS) entry which is preliminary data.</text>
</comment>
<feature type="domain" description="C2H2-type" evidence="3">
    <location>
        <begin position="152"/>
        <end position="179"/>
    </location>
</feature>
<evidence type="ECO:0000259" key="3">
    <source>
        <dbReference type="PROSITE" id="PS50157"/>
    </source>
</evidence>
<gene>
    <name evidence="4" type="ORF">EC973_006885</name>
</gene>
<reference evidence="4" key="1">
    <citation type="submission" date="2020-01" db="EMBL/GenBank/DDBJ databases">
        <title>Genome Sequencing of Three Apophysomyces-Like Fungal Strains Confirms a Novel Fungal Genus in the Mucoromycota with divergent Burkholderia-like Endosymbiotic Bacteria.</title>
        <authorList>
            <person name="Stajich J.E."/>
            <person name="Macias A.M."/>
            <person name="Carter-House D."/>
            <person name="Lovett B."/>
            <person name="Kasson L.R."/>
            <person name="Berry K."/>
            <person name="Grigoriev I."/>
            <person name="Chang Y."/>
            <person name="Spatafora J."/>
            <person name="Kasson M.T."/>
        </authorList>
    </citation>
    <scope>NUCLEOTIDE SEQUENCE</scope>
    <source>
        <strain evidence="4">NRRL A-21654</strain>
    </source>
</reference>
<evidence type="ECO:0000313" key="5">
    <source>
        <dbReference type="Proteomes" id="UP000605846"/>
    </source>
</evidence>
<dbReference type="PROSITE" id="PS50157">
    <property type="entry name" value="ZINC_FINGER_C2H2_2"/>
    <property type="match status" value="1"/>
</dbReference>
<organism evidence="4 5">
    <name type="scientific">Apophysomyces ossiformis</name>
    <dbReference type="NCBI Taxonomy" id="679940"/>
    <lineage>
        <taxon>Eukaryota</taxon>
        <taxon>Fungi</taxon>
        <taxon>Fungi incertae sedis</taxon>
        <taxon>Mucoromycota</taxon>
        <taxon>Mucoromycotina</taxon>
        <taxon>Mucoromycetes</taxon>
        <taxon>Mucorales</taxon>
        <taxon>Mucorineae</taxon>
        <taxon>Mucoraceae</taxon>
        <taxon>Apophysomyces</taxon>
    </lineage>
</organism>
<keyword evidence="1" id="KW-0863">Zinc-finger</keyword>
<dbReference type="Proteomes" id="UP000605846">
    <property type="component" value="Unassembled WGS sequence"/>
</dbReference>
<dbReference type="GO" id="GO:0008270">
    <property type="term" value="F:zinc ion binding"/>
    <property type="evidence" value="ECO:0007669"/>
    <property type="project" value="UniProtKB-KW"/>
</dbReference>
<evidence type="ECO:0000256" key="2">
    <source>
        <dbReference type="SAM" id="MobiDB-lite"/>
    </source>
</evidence>
<keyword evidence="5" id="KW-1185">Reference proteome</keyword>
<feature type="compositionally biased region" description="Acidic residues" evidence="2">
    <location>
        <begin position="212"/>
        <end position="224"/>
    </location>
</feature>
<accession>A0A8H7BY93</accession>
<evidence type="ECO:0000256" key="1">
    <source>
        <dbReference type="PROSITE-ProRule" id="PRU00042"/>
    </source>
</evidence>
<feature type="compositionally biased region" description="Low complexity" evidence="2">
    <location>
        <begin position="264"/>
        <end position="274"/>
    </location>
</feature>
<name>A0A8H7BY93_9FUNG</name>
<sequence length="280" mass="31862">MSSSLTFQLREQKDKLSVPINLPSPPNSSCGDEAKDTHERQPTAGTSLKDESLLANLRRDSLPTHFSALTLQHFSTSLPENYTIDHSSPIPIHSLRRPSHSPRPESPLLGPLSTATAAATGGRTIRHRRPSEVTRKSRVLSESPKTMHPTHHRCEECGKVYKHPNCLAKHRWEHSEEWELTSKLLLTKHQQVQMLEAAAILVSMDAKRRTEEEEEEEEEEEGEGGTDQHHHRHHHHNNYHHHHHHHQEENEDDISIEMDEDRLSIASSNGSSPSIFHADD</sequence>
<feature type="region of interest" description="Disordered" evidence="2">
    <location>
        <begin position="1"/>
        <end position="50"/>
    </location>
</feature>
<protein>
    <recommendedName>
        <fullName evidence="3">C2H2-type domain-containing protein</fullName>
    </recommendedName>
</protein>
<keyword evidence="1" id="KW-0862">Zinc</keyword>